<gene>
    <name evidence="1" type="ORF">ENP23_08975</name>
</gene>
<name>A0A7C2BFV2_9PSED</name>
<dbReference type="AlphaFoldDB" id="A0A7C2BFV2"/>
<evidence type="ECO:0000313" key="1">
    <source>
        <dbReference type="EMBL" id="HEF25897.1"/>
    </source>
</evidence>
<comment type="caution">
    <text evidence="1">The sequence shown here is derived from an EMBL/GenBank/DDBJ whole genome shotgun (WGS) entry which is preliminary data.</text>
</comment>
<sequence length="88" mass="10156">MHQAFQDCIVELEQLLRRSRAARGEFRKRTDRVVPESSVRFQVQSKALASYEVVELESGAVHGTLSNWKEAMNFARQLEARPVLRLVK</sequence>
<dbReference type="EMBL" id="DSIN01000019">
    <property type="protein sequence ID" value="HEF25897.1"/>
    <property type="molecule type" value="Genomic_DNA"/>
</dbReference>
<organism evidence="1">
    <name type="scientific">Pseudomonas graminis</name>
    <dbReference type="NCBI Taxonomy" id="158627"/>
    <lineage>
        <taxon>Bacteria</taxon>
        <taxon>Pseudomonadati</taxon>
        <taxon>Pseudomonadota</taxon>
        <taxon>Gammaproteobacteria</taxon>
        <taxon>Pseudomonadales</taxon>
        <taxon>Pseudomonadaceae</taxon>
        <taxon>Pseudomonas</taxon>
    </lineage>
</organism>
<protein>
    <submittedName>
        <fullName evidence="1">Uncharacterized protein</fullName>
    </submittedName>
</protein>
<proteinExistence type="predicted"/>
<accession>A0A7C2BFV2</accession>
<reference evidence="1" key="1">
    <citation type="journal article" date="2020" name="mSystems">
        <title>Genome- and Community-Level Interaction Insights into Carbon Utilization and Element Cycling Functions of Hydrothermarchaeota in Hydrothermal Sediment.</title>
        <authorList>
            <person name="Zhou Z."/>
            <person name="Liu Y."/>
            <person name="Xu W."/>
            <person name="Pan J."/>
            <person name="Luo Z.H."/>
            <person name="Li M."/>
        </authorList>
    </citation>
    <scope>NUCLEOTIDE SEQUENCE [LARGE SCALE GENOMIC DNA]</scope>
    <source>
        <strain evidence="1">SpSt-200</strain>
    </source>
</reference>